<keyword evidence="15" id="KW-1185">Reference proteome</keyword>
<evidence type="ECO:0000313" key="15">
    <source>
        <dbReference type="Proteomes" id="UP000315252"/>
    </source>
</evidence>
<evidence type="ECO:0000256" key="11">
    <source>
        <dbReference type="ARBA" id="ARBA00026073"/>
    </source>
</evidence>
<gene>
    <name evidence="14" type="primary">dnaE</name>
    <name evidence="14" type="ORF">FKG95_15735</name>
</gene>
<dbReference type="Pfam" id="PF17657">
    <property type="entry name" value="DNA_pol3_finger"/>
    <property type="match status" value="1"/>
</dbReference>
<comment type="function">
    <text evidence="10">DNA polymerase III is a complex, multichain enzyme responsible for most of the replicative synthesis in bacteria. This DNA polymerase also exhibits 3' to 5' exonuclease activity. The alpha chain is the DNA polymerase.</text>
</comment>
<dbReference type="Pfam" id="PF07733">
    <property type="entry name" value="DNA_pol3_alpha"/>
    <property type="match status" value="1"/>
</dbReference>
<dbReference type="InterPro" id="IPR041931">
    <property type="entry name" value="DNA_pol3_alpha_thumb_dom"/>
</dbReference>
<dbReference type="Gene3D" id="1.10.10.1600">
    <property type="entry name" value="Bacterial DNA polymerase III alpha subunit, thumb domain"/>
    <property type="match status" value="1"/>
</dbReference>
<evidence type="ECO:0000256" key="10">
    <source>
        <dbReference type="ARBA" id="ARBA00025611"/>
    </source>
</evidence>
<evidence type="ECO:0000313" key="14">
    <source>
        <dbReference type="EMBL" id="TQV79118.1"/>
    </source>
</evidence>
<evidence type="ECO:0000256" key="1">
    <source>
        <dbReference type="ARBA" id="ARBA00004496"/>
    </source>
</evidence>
<keyword evidence="9" id="KW-0239">DNA-directed DNA polymerase</keyword>
<dbReference type="EC" id="2.7.7.7" evidence="3"/>
<comment type="subunit">
    <text evidence="11">DNA polymerase III contains a core (composed of alpha, epsilon and theta chains) that associates with a tau subunit. This core dimerizes to form the POLIII' complex. PolIII' associates with the gamma complex (composed of gamma, delta, delta', psi and chi chains) and with the beta chain to form the complete DNA polymerase III complex.</text>
</comment>
<evidence type="ECO:0000256" key="8">
    <source>
        <dbReference type="ARBA" id="ARBA00022705"/>
    </source>
</evidence>
<dbReference type="Gene3D" id="3.20.20.140">
    <property type="entry name" value="Metal-dependent hydrolases"/>
    <property type="match status" value="1"/>
</dbReference>
<comment type="catalytic activity">
    <reaction evidence="12">
        <text>DNA(n) + a 2'-deoxyribonucleoside 5'-triphosphate = DNA(n+1) + diphosphate</text>
        <dbReference type="Rhea" id="RHEA:22508"/>
        <dbReference type="Rhea" id="RHEA-COMP:17339"/>
        <dbReference type="Rhea" id="RHEA-COMP:17340"/>
        <dbReference type="ChEBI" id="CHEBI:33019"/>
        <dbReference type="ChEBI" id="CHEBI:61560"/>
        <dbReference type="ChEBI" id="CHEBI:173112"/>
        <dbReference type="EC" id="2.7.7.7"/>
    </reaction>
</comment>
<evidence type="ECO:0000256" key="12">
    <source>
        <dbReference type="ARBA" id="ARBA00049244"/>
    </source>
</evidence>
<evidence type="ECO:0000256" key="2">
    <source>
        <dbReference type="ARBA" id="ARBA00009496"/>
    </source>
</evidence>
<dbReference type="InterPro" id="IPR040982">
    <property type="entry name" value="DNA_pol3_finger"/>
</dbReference>
<comment type="subcellular location">
    <subcellularLocation>
        <location evidence="1">Cytoplasm</location>
    </subcellularLocation>
</comment>
<keyword evidence="7 14" id="KW-0548">Nucleotidyltransferase</keyword>
<dbReference type="InterPro" id="IPR016195">
    <property type="entry name" value="Pol/histidinol_Pase-like"/>
</dbReference>
<evidence type="ECO:0000256" key="4">
    <source>
        <dbReference type="ARBA" id="ARBA00019114"/>
    </source>
</evidence>
<dbReference type="GO" id="GO:0008408">
    <property type="term" value="F:3'-5' exonuclease activity"/>
    <property type="evidence" value="ECO:0007669"/>
    <property type="project" value="InterPro"/>
</dbReference>
<dbReference type="InterPro" id="IPR029460">
    <property type="entry name" value="DNAPol_HHH"/>
</dbReference>
<accession>A0A545TPK5</accession>
<dbReference type="EMBL" id="VHSH01000005">
    <property type="protein sequence ID" value="TQV79118.1"/>
    <property type="molecule type" value="Genomic_DNA"/>
</dbReference>
<dbReference type="Proteomes" id="UP000315252">
    <property type="component" value="Unassembled WGS sequence"/>
</dbReference>
<keyword evidence="8" id="KW-0235">DNA replication</keyword>
<dbReference type="PANTHER" id="PTHR32294">
    <property type="entry name" value="DNA POLYMERASE III SUBUNIT ALPHA"/>
    <property type="match status" value="1"/>
</dbReference>
<dbReference type="Gene3D" id="1.10.150.870">
    <property type="match status" value="1"/>
</dbReference>
<dbReference type="Pfam" id="PF02811">
    <property type="entry name" value="PHP"/>
    <property type="match status" value="1"/>
</dbReference>
<proteinExistence type="inferred from homology"/>
<dbReference type="GO" id="GO:0003887">
    <property type="term" value="F:DNA-directed DNA polymerase activity"/>
    <property type="evidence" value="ECO:0007669"/>
    <property type="project" value="UniProtKB-KW"/>
</dbReference>
<evidence type="ECO:0000256" key="5">
    <source>
        <dbReference type="ARBA" id="ARBA00022490"/>
    </source>
</evidence>
<dbReference type="NCBIfam" id="TIGR00594">
    <property type="entry name" value="polc"/>
    <property type="match status" value="1"/>
</dbReference>
<keyword evidence="5" id="KW-0963">Cytoplasm</keyword>
<dbReference type="InterPro" id="IPR004013">
    <property type="entry name" value="PHP_dom"/>
</dbReference>
<dbReference type="CDD" id="cd04485">
    <property type="entry name" value="DnaE_OBF"/>
    <property type="match status" value="1"/>
</dbReference>
<dbReference type="Pfam" id="PF14579">
    <property type="entry name" value="HHH_6"/>
    <property type="match status" value="1"/>
</dbReference>
<dbReference type="GO" id="GO:0005737">
    <property type="term" value="C:cytoplasm"/>
    <property type="evidence" value="ECO:0007669"/>
    <property type="project" value="UniProtKB-SubCell"/>
</dbReference>
<evidence type="ECO:0000256" key="3">
    <source>
        <dbReference type="ARBA" id="ARBA00012417"/>
    </source>
</evidence>
<evidence type="ECO:0000256" key="7">
    <source>
        <dbReference type="ARBA" id="ARBA00022695"/>
    </source>
</evidence>
<comment type="caution">
    <text evidence="14">The sequence shown here is derived from an EMBL/GenBank/DDBJ whole genome shotgun (WGS) entry which is preliminary data.</text>
</comment>
<dbReference type="SMART" id="SM00481">
    <property type="entry name" value="POLIIIAc"/>
    <property type="match status" value="1"/>
</dbReference>
<dbReference type="GO" id="GO:0006260">
    <property type="term" value="P:DNA replication"/>
    <property type="evidence" value="ECO:0007669"/>
    <property type="project" value="UniProtKB-KW"/>
</dbReference>
<dbReference type="OrthoDB" id="9803237at2"/>
<dbReference type="SUPFAM" id="SSF89550">
    <property type="entry name" value="PHP domain-like"/>
    <property type="match status" value="1"/>
</dbReference>
<dbReference type="InterPro" id="IPR004805">
    <property type="entry name" value="DnaE2/DnaE/PolC"/>
</dbReference>
<dbReference type="InterPro" id="IPR003141">
    <property type="entry name" value="Pol/His_phosphatase_N"/>
</dbReference>
<reference evidence="14 15" key="1">
    <citation type="submission" date="2019-06" db="EMBL/GenBank/DDBJ databases">
        <title>Whole genome sequence for Rhodospirillaceae sp. R148.</title>
        <authorList>
            <person name="Wang G."/>
        </authorList>
    </citation>
    <scope>NUCLEOTIDE SEQUENCE [LARGE SCALE GENOMIC DNA]</scope>
    <source>
        <strain evidence="14 15">R148</strain>
    </source>
</reference>
<dbReference type="NCBIfam" id="NF004226">
    <property type="entry name" value="PRK05673.1"/>
    <property type="match status" value="1"/>
</dbReference>
<feature type="domain" description="Polymerase/histidinol phosphatase N-terminal" evidence="13">
    <location>
        <begin position="7"/>
        <end position="74"/>
    </location>
</feature>
<dbReference type="PANTHER" id="PTHR32294:SF0">
    <property type="entry name" value="DNA POLYMERASE III SUBUNIT ALPHA"/>
    <property type="match status" value="1"/>
</dbReference>
<dbReference type="InterPro" id="IPR011708">
    <property type="entry name" value="DNA_pol3_alpha_NTPase_dom"/>
</dbReference>
<protein>
    <recommendedName>
        <fullName evidence="4">DNA polymerase III subunit alpha</fullName>
        <ecNumber evidence="3">2.7.7.7</ecNumber>
    </recommendedName>
</protein>
<name>A0A545TPK5_9PROT</name>
<comment type="similarity">
    <text evidence="2">Belongs to the DNA polymerase type-C family. DnaE subfamily.</text>
</comment>
<evidence type="ECO:0000256" key="6">
    <source>
        <dbReference type="ARBA" id="ARBA00022679"/>
    </source>
</evidence>
<dbReference type="CDD" id="cd07433">
    <property type="entry name" value="PHP_PolIIIA_DnaE1"/>
    <property type="match status" value="1"/>
</dbReference>
<sequence length="1157" mass="128613">MSHSDFVHLRVHSAYSLSEGAVKVKDLIALCQKHEMPAAAITDSSNLFGTLEFAFSAKGAGLQPIIGCQLAISRSDIDVRTAVRPEPDQLPLLVQNEAGYLNLMKLVSKAFLETEPGHTPQIDMESLAAHSEGLLALSGGPAGAVGRLLNAGRNQEAEDELRRLSQIFAGRFYVEIMRHDLPEEHAIEERLIDLAYSLDLPLVATNDVFFADEGMYRAHDALICIAEGAYVSQDERRRLTVQHRFKSAKEMQALFADLPEAIENTLVIARRCSYFPDFVAPILPAYTTEAGRTEAEELRAQSEQGLEERLQTQVFTEDMDDAAREEVGAQYRKRLDYELGVIEQMGFPGYFLIVADFIQWSKGQGIPVGPGRGSGAGSVVAWALTITDLDPLRWGLLFERFLNPERVSMPDFDVDFCQDRRDEVIRYVQDKYGHDRVAQIITFGKLQARAALRDVGRVLQMPYPQVDRISKLVPNNPANPVTLQEAIDGEPQLRDMRRDDETVARLLDTALKIEGLYRHASTHAAGVVIGDRPLDELVPLYRDPRSDMPVTQFNMKFVEQAGLVKFDFLGLKTLTVLQKACEFIHRNGGEIDLETIPLDDKRSFDMLSRGDTVGVFQLESSGMRDVLKRLQPDRFEDIIAVVALYRPGPMDNIPSYIRRKHGQEEPDYLHPTLEGILKETYGIMIYQEQVMQIAQVLSGYSLGGADLLRRAMGKKIKAEMEAQRKIFNEGAVKNEVNAEKADEIFDQVNKFAGYGFNKSHAAAYALVAYQTAYLKANYPVEFMAASMTYDMNNTDKLNVFRQELSRLKIPLLAPDLNRSNADFNVEIMEDGKKAVRYALAAVKNVGGAAMQSVVAEREASGGFQDIADFANRVDCKAVNKRQIENLASAGGFDSILANRQKVYAGADTIMRNAVVAASERESAQVSLFGDGAAAAVNALTLPNVPDWPEMERLKREFDAIGFYLSAHPLDAYKKVLERLRTRTAVELMVQAKRRDSGILRMAGIVIGKQERVSQRGNRFAFVSLSDATGVIEIMLFSEILQASRELLDSGEPLLVTVTADAREGEDPRFMGQAIRLLDEAAAQTDAGLKLYMNHNKPLENLKSILERDAARGKGRVSLVLDLDDGQELEVELPGAYQISPLVRQAIKAIPGLIVEDV</sequence>
<dbReference type="AlphaFoldDB" id="A0A545TPK5"/>
<organism evidence="14 15">
    <name type="scientific">Denitrobaculum tricleocarpae</name>
    <dbReference type="NCBI Taxonomy" id="2591009"/>
    <lineage>
        <taxon>Bacteria</taxon>
        <taxon>Pseudomonadati</taxon>
        <taxon>Pseudomonadota</taxon>
        <taxon>Alphaproteobacteria</taxon>
        <taxon>Rhodospirillales</taxon>
        <taxon>Rhodospirillaceae</taxon>
        <taxon>Denitrobaculum</taxon>
    </lineage>
</organism>
<evidence type="ECO:0000259" key="13">
    <source>
        <dbReference type="SMART" id="SM00481"/>
    </source>
</evidence>
<evidence type="ECO:0000256" key="9">
    <source>
        <dbReference type="ARBA" id="ARBA00022932"/>
    </source>
</evidence>
<dbReference type="InterPro" id="IPR049821">
    <property type="entry name" value="PolIIIA_DnaE1_PHP"/>
</dbReference>
<keyword evidence="6 14" id="KW-0808">Transferase</keyword>
<dbReference type="RefSeq" id="WP_142897342.1">
    <property type="nucleotide sequence ID" value="NZ_ML660056.1"/>
</dbReference>